<dbReference type="OrthoDB" id="9765517at2"/>
<evidence type="ECO:0000259" key="6">
    <source>
        <dbReference type="Pfam" id="PF03738"/>
    </source>
</evidence>
<keyword evidence="4" id="KW-0067">ATP-binding</keyword>
<comment type="caution">
    <text evidence="7">The sequence shown here is derived from an EMBL/GenBank/DDBJ whole genome shotgun (WGS) entry which is preliminary data.</text>
</comment>
<accession>A0A5C6S5R5</accession>
<dbReference type="InterPro" id="IPR016185">
    <property type="entry name" value="PreATP-grasp_dom_sf"/>
</dbReference>
<evidence type="ECO:0000256" key="3">
    <source>
        <dbReference type="ARBA" id="ARBA00022741"/>
    </source>
</evidence>
<keyword evidence="2" id="KW-0479">Metal-binding</keyword>
<gene>
    <name evidence="7" type="ORF">FRY97_00240</name>
</gene>
<dbReference type="GO" id="GO:0016874">
    <property type="term" value="F:ligase activity"/>
    <property type="evidence" value="ECO:0007669"/>
    <property type="project" value="UniProtKB-KW"/>
</dbReference>
<evidence type="ECO:0000256" key="1">
    <source>
        <dbReference type="ARBA" id="ARBA00022598"/>
    </source>
</evidence>
<keyword evidence="1" id="KW-0436">Ligase</keyword>
<evidence type="ECO:0000313" key="7">
    <source>
        <dbReference type="EMBL" id="TXB70168.1"/>
    </source>
</evidence>
<protein>
    <submittedName>
        <fullName evidence="7">Glutathionylspermidine synthase family protein</fullName>
    </submittedName>
</protein>
<dbReference type="SUPFAM" id="SSF56059">
    <property type="entry name" value="Glutathione synthetase ATP-binding domain-like"/>
    <property type="match status" value="1"/>
</dbReference>
<evidence type="ECO:0000256" key="2">
    <source>
        <dbReference type="ARBA" id="ARBA00022723"/>
    </source>
</evidence>
<evidence type="ECO:0000313" key="8">
    <source>
        <dbReference type="Proteomes" id="UP000321580"/>
    </source>
</evidence>
<keyword evidence="8" id="KW-1185">Reference proteome</keyword>
<keyword evidence="5" id="KW-0460">Magnesium</keyword>
<dbReference type="Proteomes" id="UP000321580">
    <property type="component" value="Unassembled WGS sequence"/>
</dbReference>
<dbReference type="AlphaFoldDB" id="A0A5C6S5R5"/>
<name>A0A5C6S5R5_9BACT</name>
<feature type="domain" description="Glutathionylspermidine synthase pre-ATP-grasp-like" evidence="6">
    <location>
        <begin position="42"/>
        <end position="419"/>
    </location>
</feature>
<sequence length="421" mass="46745">MPHQGVRLRSRASPNQAMAVPAQPVPMVDSRLESLKELPHSALAKRGLEWFAQGDNHDYLAQEAIGVSAREVSAYSQAAAALYNLLLRTAQAVHAQALWKNAGVPENAVEAVAWSMRREWGNHLIGRFDFAGGLEGLPLRLIEFNADTLSLMPETETIQSLCTGQLRGSRPTWAALREAMARKWAQILRQHPGREPALLLIGLGHEEDWLNLDVVEMAARQAGFTEVHRAPLEEVIFSPDEGVFLEIEQDAYLRYDFVFKMVPWDFIAHEEPELMDILTQIITRELCVVFNPAYSLLLQSKALLTLPAELGLQHPALLRCSWDKGAFTGQRFAAKPIFGRTGDNVSLFDGSPQPIAQNAGDFPSGPFVYQELAPFNTDSDGARYQPSVFMSGEEACGLGIRRQEGLIVDDDAEFISHFITD</sequence>
<dbReference type="GO" id="GO:0046872">
    <property type="term" value="F:metal ion binding"/>
    <property type="evidence" value="ECO:0007669"/>
    <property type="project" value="UniProtKB-KW"/>
</dbReference>
<evidence type="ECO:0000256" key="4">
    <source>
        <dbReference type="ARBA" id="ARBA00022840"/>
    </source>
</evidence>
<dbReference type="SUPFAM" id="SSF52440">
    <property type="entry name" value="PreATP-grasp domain"/>
    <property type="match status" value="1"/>
</dbReference>
<proteinExistence type="predicted"/>
<dbReference type="GO" id="GO:0005524">
    <property type="term" value="F:ATP binding"/>
    <property type="evidence" value="ECO:0007669"/>
    <property type="project" value="UniProtKB-KW"/>
</dbReference>
<dbReference type="InterPro" id="IPR005494">
    <property type="entry name" value="GSPS_pre-ATP-grasp-like_dom"/>
</dbReference>
<organism evidence="7 8">
    <name type="scientific">Phaeodactylibacter luteus</name>
    <dbReference type="NCBI Taxonomy" id="1564516"/>
    <lineage>
        <taxon>Bacteria</taxon>
        <taxon>Pseudomonadati</taxon>
        <taxon>Bacteroidota</taxon>
        <taxon>Saprospiria</taxon>
        <taxon>Saprospirales</taxon>
        <taxon>Haliscomenobacteraceae</taxon>
        <taxon>Phaeodactylibacter</taxon>
    </lineage>
</organism>
<dbReference type="Gene3D" id="3.30.1490.330">
    <property type="match status" value="1"/>
</dbReference>
<evidence type="ECO:0000256" key="5">
    <source>
        <dbReference type="ARBA" id="ARBA00022842"/>
    </source>
</evidence>
<dbReference type="EMBL" id="VOOR01000001">
    <property type="protein sequence ID" value="TXB70168.1"/>
    <property type="molecule type" value="Genomic_DNA"/>
</dbReference>
<keyword evidence="3" id="KW-0547">Nucleotide-binding</keyword>
<reference evidence="7 8" key="1">
    <citation type="submission" date="2019-08" db="EMBL/GenBank/DDBJ databases">
        <title>Genome of Phaeodactylibacter luteus.</title>
        <authorList>
            <person name="Bowman J.P."/>
        </authorList>
    </citation>
    <scope>NUCLEOTIDE SEQUENCE [LARGE SCALE GENOMIC DNA]</scope>
    <source>
        <strain evidence="7 8">KCTC 42180</strain>
    </source>
</reference>
<dbReference type="Pfam" id="PF03738">
    <property type="entry name" value="GSP_synth"/>
    <property type="match status" value="1"/>
</dbReference>